<name>A0A9W9X9Z4_9EURO</name>
<comment type="caution">
    <text evidence="2">The sequence shown here is derived from an EMBL/GenBank/DDBJ whole genome shotgun (WGS) entry which is preliminary data.</text>
</comment>
<dbReference type="AlphaFoldDB" id="A0A9W9X9Z4"/>
<sequence>MGKWKKKKKTKRKRRGISQEQKRKAPPFLKALYDRATSQMGKSQRRDYGIEKLLICSVADDAILPESVIYQITWADLQLTIMVEANNPIEMISALPTKNA</sequence>
<keyword evidence="3" id="KW-1185">Reference proteome</keyword>
<gene>
    <name evidence="2" type="ORF">N7530_001340</name>
</gene>
<evidence type="ECO:0000313" key="2">
    <source>
        <dbReference type="EMBL" id="KAJ5487040.1"/>
    </source>
</evidence>
<organism evidence="2 3">
    <name type="scientific">Penicillium desertorum</name>
    <dbReference type="NCBI Taxonomy" id="1303715"/>
    <lineage>
        <taxon>Eukaryota</taxon>
        <taxon>Fungi</taxon>
        <taxon>Dikarya</taxon>
        <taxon>Ascomycota</taxon>
        <taxon>Pezizomycotina</taxon>
        <taxon>Eurotiomycetes</taxon>
        <taxon>Eurotiomycetidae</taxon>
        <taxon>Eurotiales</taxon>
        <taxon>Aspergillaceae</taxon>
        <taxon>Penicillium</taxon>
    </lineage>
</organism>
<evidence type="ECO:0000256" key="1">
    <source>
        <dbReference type="SAM" id="MobiDB-lite"/>
    </source>
</evidence>
<accession>A0A9W9X9Z4</accession>
<dbReference type="EMBL" id="JAPWDO010000001">
    <property type="protein sequence ID" value="KAJ5487040.1"/>
    <property type="molecule type" value="Genomic_DNA"/>
</dbReference>
<dbReference type="Proteomes" id="UP001147760">
    <property type="component" value="Unassembled WGS sequence"/>
</dbReference>
<feature type="region of interest" description="Disordered" evidence="1">
    <location>
        <begin position="1"/>
        <end position="25"/>
    </location>
</feature>
<feature type="compositionally biased region" description="Basic residues" evidence="1">
    <location>
        <begin position="1"/>
        <end position="16"/>
    </location>
</feature>
<reference evidence="2" key="1">
    <citation type="submission" date="2022-12" db="EMBL/GenBank/DDBJ databases">
        <authorList>
            <person name="Petersen C."/>
        </authorList>
    </citation>
    <scope>NUCLEOTIDE SEQUENCE</scope>
    <source>
        <strain evidence="2">IBT 17660</strain>
    </source>
</reference>
<evidence type="ECO:0000313" key="3">
    <source>
        <dbReference type="Proteomes" id="UP001147760"/>
    </source>
</evidence>
<proteinExistence type="predicted"/>
<reference evidence="2" key="2">
    <citation type="journal article" date="2023" name="IMA Fungus">
        <title>Comparative genomic study of the Penicillium genus elucidates a diverse pangenome and 15 lateral gene transfer events.</title>
        <authorList>
            <person name="Petersen C."/>
            <person name="Sorensen T."/>
            <person name="Nielsen M.R."/>
            <person name="Sondergaard T.E."/>
            <person name="Sorensen J.L."/>
            <person name="Fitzpatrick D.A."/>
            <person name="Frisvad J.C."/>
            <person name="Nielsen K.L."/>
        </authorList>
    </citation>
    <scope>NUCLEOTIDE SEQUENCE</scope>
    <source>
        <strain evidence="2">IBT 17660</strain>
    </source>
</reference>
<protein>
    <submittedName>
        <fullName evidence="2">Uncharacterized protein</fullName>
    </submittedName>
</protein>